<dbReference type="NCBIfam" id="NF012229">
    <property type="entry name" value="bla_class_B_core"/>
    <property type="match status" value="1"/>
</dbReference>
<organism evidence="15 16">
    <name type="scientific">Pinibacter soli</name>
    <dbReference type="NCBI Taxonomy" id="3044211"/>
    <lineage>
        <taxon>Bacteria</taxon>
        <taxon>Pseudomonadati</taxon>
        <taxon>Bacteroidota</taxon>
        <taxon>Chitinophagia</taxon>
        <taxon>Chitinophagales</taxon>
        <taxon>Chitinophagaceae</taxon>
        <taxon>Pinibacter</taxon>
    </lineage>
</organism>
<dbReference type="InterPro" id="IPR036866">
    <property type="entry name" value="RibonucZ/Hydroxyglut_hydro"/>
</dbReference>
<dbReference type="GO" id="GO:0008800">
    <property type="term" value="F:beta-lactamase activity"/>
    <property type="evidence" value="ECO:0007669"/>
    <property type="project" value="UniProtKB-EC"/>
</dbReference>
<evidence type="ECO:0000256" key="10">
    <source>
        <dbReference type="ARBA" id="ARBA00022801"/>
    </source>
</evidence>
<keyword evidence="7" id="KW-0479">Metal-binding</keyword>
<dbReference type="EMBL" id="JASBRG010000007">
    <property type="protein sequence ID" value="MDI3320799.1"/>
    <property type="molecule type" value="Genomic_DNA"/>
</dbReference>
<keyword evidence="16" id="KW-1185">Reference proteome</keyword>
<comment type="subcellular location">
    <subcellularLocation>
        <location evidence="3">Periplasm</location>
    </subcellularLocation>
</comment>
<dbReference type="PROSITE" id="PS00744">
    <property type="entry name" value="BETA_LACTAMASE_B_2"/>
    <property type="match status" value="1"/>
</dbReference>
<evidence type="ECO:0000256" key="1">
    <source>
        <dbReference type="ARBA" id="ARBA00001526"/>
    </source>
</evidence>
<evidence type="ECO:0000256" key="13">
    <source>
        <dbReference type="SAM" id="SignalP"/>
    </source>
</evidence>
<sequence>MIRKIAVACLFVLINCFAFSQAKPKPLQIEHLAGNVYVYTTYSLLGDTWFPANAMYVVTSKGVVMIDTPWDTTQFQPLLESIQTRHHKKVVLCISTHFHDDRTIGVDFLKTKGVKTFCSRTTYDSCKTRGGRQPQFYFTKDTTFNVGEYAIQTYYAGAGHTNDNIVIWFPKEKVLYGGCLIKSTDAIDLGNLKDANVKAWPATMQNLKRKFPDPQFVIPGHQGWRDKRSIDHTIELIKEYEAGKKN</sequence>
<keyword evidence="9" id="KW-0574">Periplasm</keyword>
<dbReference type="InterPro" id="IPR001018">
    <property type="entry name" value="Beta-lactamase_class-B_CS"/>
</dbReference>
<dbReference type="NCBIfam" id="NF012146">
    <property type="entry name" value="blaB-IND-MUS"/>
    <property type="match status" value="1"/>
</dbReference>
<reference evidence="15 16" key="1">
    <citation type="submission" date="2023-05" db="EMBL/GenBank/DDBJ databases">
        <title>Genome sequence of Pinibacter sp. MAH-24.</title>
        <authorList>
            <person name="Huq M.A."/>
        </authorList>
    </citation>
    <scope>NUCLEOTIDE SEQUENCE [LARGE SCALE GENOMIC DNA]</scope>
    <source>
        <strain evidence="15 16">MAH-24</strain>
    </source>
</reference>
<dbReference type="Gene3D" id="3.60.15.10">
    <property type="entry name" value="Ribonuclease Z/Hydroxyacylglutathione hydrolase-like"/>
    <property type="match status" value="1"/>
</dbReference>
<evidence type="ECO:0000259" key="14">
    <source>
        <dbReference type="SMART" id="SM00849"/>
    </source>
</evidence>
<evidence type="ECO:0000256" key="4">
    <source>
        <dbReference type="ARBA" id="ARBA00005250"/>
    </source>
</evidence>
<gene>
    <name evidence="15" type="primary">bla</name>
    <name evidence="15" type="ORF">QJ048_13495</name>
</gene>
<evidence type="ECO:0000313" key="15">
    <source>
        <dbReference type="EMBL" id="MDI3320799.1"/>
    </source>
</evidence>
<name>A0ABT6RDY9_9BACT</name>
<dbReference type="RefSeq" id="WP_282334901.1">
    <property type="nucleotide sequence ID" value="NZ_JASBRG010000007.1"/>
</dbReference>
<evidence type="ECO:0000256" key="9">
    <source>
        <dbReference type="ARBA" id="ARBA00022764"/>
    </source>
</evidence>
<keyword evidence="11" id="KW-0862">Zinc</keyword>
<comment type="cofactor">
    <cofactor evidence="2">
        <name>Zn(2+)</name>
        <dbReference type="ChEBI" id="CHEBI:29105"/>
    </cofactor>
</comment>
<dbReference type="Pfam" id="PF00753">
    <property type="entry name" value="Lactamase_B"/>
    <property type="match status" value="1"/>
</dbReference>
<dbReference type="SUPFAM" id="SSF56281">
    <property type="entry name" value="Metallo-hydrolase/oxidoreductase"/>
    <property type="match status" value="1"/>
</dbReference>
<evidence type="ECO:0000256" key="3">
    <source>
        <dbReference type="ARBA" id="ARBA00004418"/>
    </source>
</evidence>
<keyword evidence="12" id="KW-0046">Antibiotic resistance</keyword>
<evidence type="ECO:0000256" key="8">
    <source>
        <dbReference type="ARBA" id="ARBA00022729"/>
    </source>
</evidence>
<evidence type="ECO:0000256" key="7">
    <source>
        <dbReference type="ARBA" id="ARBA00022723"/>
    </source>
</evidence>
<dbReference type="EC" id="3.5.2.6" evidence="6"/>
<dbReference type="SMART" id="SM00849">
    <property type="entry name" value="Lactamase_B"/>
    <property type="match status" value="1"/>
</dbReference>
<evidence type="ECO:0000256" key="11">
    <source>
        <dbReference type="ARBA" id="ARBA00022833"/>
    </source>
</evidence>
<comment type="subunit">
    <text evidence="5">Monomer.</text>
</comment>
<evidence type="ECO:0000256" key="2">
    <source>
        <dbReference type="ARBA" id="ARBA00001947"/>
    </source>
</evidence>
<dbReference type="InterPro" id="IPR058199">
    <property type="entry name" value="BlaB//VIM/IMP-1"/>
</dbReference>
<comment type="caution">
    <text evidence="15">The sequence shown here is derived from an EMBL/GenBank/DDBJ whole genome shotgun (WGS) entry which is preliminary data.</text>
</comment>
<dbReference type="PANTHER" id="PTHR42951">
    <property type="entry name" value="METALLO-BETA-LACTAMASE DOMAIN-CONTAINING"/>
    <property type="match status" value="1"/>
</dbReference>
<keyword evidence="8 13" id="KW-0732">Signal</keyword>
<feature type="signal peptide" evidence="13">
    <location>
        <begin position="1"/>
        <end position="22"/>
    </location>
</feature>
<dbReference type="Proteomes" id="UP001226434">
    <property type="component" value="Unassembled WGS sequence"/>
</dbReference>
<evidence type="ECO:0000256" key="6">
    <source>
        <dbReference type="ARBA" id="ARBA00012865"/>
    </source>
</evidence>
<evidence type="ECO:0000256" key="12">
    <source>
        <dbReference type="ARBA" id="ARBA00023251"/>
    </source>
</evidence>
<comment type="catalytic activity">
    <reaction evidence="1">
        <text>a beta-lactam + H2O = a substituted beta-amino acid</text>
        <dbReference type="Rhea" id="RHEA:20401"/>
        <dbReference type="ChEBI" id="CHEBI:15377"/>
        <dbReference type="ChEBI" id="CHEBI:35627"/>
        <dbReference type="ChEBI" id="CHEBI:140347"/>
        <dbReference type="EC" id="3.5.2.6"/>
    </reaction>
</comment>
<evidence type="ECO:0000256" key="5">
    <source>
        <dbReference type="ARBA" id="ARBA00011245"/>
    </source>
</evidence>
<evidence type="ECO:0000313" key="16">
    <source>
        <dbReference type="Proteomes" id="UP001226434"/>
    </source>
</evidence>
<dbReference type="NCBIfam" id="NF033088">
    <property type="entry name" value="bla_subclass_B1"/>
    <property type="match status" value="1"/>
</dbReference>
<keyword evidence="10 15" id="KW-0378">Hydrolase</keyword>
<feature type="chain" id="PRO_5045761559" description="beta-lactamase" evidence="13">
    <location>
        <begin position="23"/>
        <end position="246"/>
    </location>
</feature>
<dbReference type="InterPro" id="IPR050855">
    <property type="entry name" value="NDM-1-like"/>
</dbReference>
<accession>A0ABT6RDY9</accession>
<protein>
    <recommendedName>
        <fullName evidence="6">beta-lactamase</fullName>
        <ecNumber evidence="6">3.5.2.6</ecNumber>
    </recommendedName>
</protein>
<dbReference type="InterPro" id="IPR001279">
    <property type="entry name" value="Metallo-B-lactamas"/>
</dbReference>
<feature type="domain" description="Metallo-beta-lactamase" evidence="14">
    <location>
        <begin position="51"/>
        <end position="221"/>
    </location>
</feature>
<dbReference type="PANTHER" id="PTHR42951:SF4">
    <property type="entry name" value="ACYL-COENZYME A THIOESTERASE MBLAC2"/>
    <property type="match status" value="1"/>
</dbReference>
<comment type="similarity">
    <text evidence="4">Belongs to the metallo-beta-lactamase superfamily. Class-B beta-lactamase family.</text>
</comment>
<proteinExistence type="inferred from homology"/>